<dbReference type="NCBIfam" id="NF033745">
    <property type="entry name" value="class_C_sortase"/>
    <property type="match status" value="1"/>
</dbReference>
<evidence type="ECO:0000256" key="3">
    <source>
        <dbReference type="SAM" id="MobiDB-lite"/>
    </source>
</evidence>
<evidence type="ECO:0000256" key="1">
    <source>
        <dbReference type="ARBA" id="ARBA00022801"/>
    </source>
</evidence>
<dbReference type="InterPro" id="IPR005754">
    <property type="entry name" value="Sortase"/>
</dbReference>
<protein>
    <submittedName>
        <fullName evidence="5">Sortase (Surface protein transpeptidase)</fullName>
    </submittedName>
</protein>
<evidence type="ECO:0000256" key="4">
    <source>
        <dbReference type="SAM" id="Phobius"/>
    </source>
</evidence>
<feature type="compositionally biased region" description="Polar residues" evidence="3">
    <location>
        <begin position="10"/>
        <end position="20"/>
    </location>
</feature>
<feature type="active site" description="Proton donor/acceptor" evidence="2">
    <location>
        <position position="179"/>
    </location>
</feature>
<dbReference type="SUPFAM" id="SSF63817">
    <property type="entry name" value="Sortase"/>
    <property type="match status" value="1"/>
</dbReference>
<keyword evidence="1" id="KW-0378">Hydrolase</keyword>
<feature type="transmembrane region" description="Helical" evidence="4">
    <location>
        <begin position="281"/>
        <end position="302"/>
    </location>
</feature>
<dbReference type="GO" id="GO:0016787">
    <property type="term" value="F:hydrolase activity"/>
    <property type="evidence" value="ECO:0007669"/>
    <property type="project" value="UniProtKB-KW"/>
</dbReference>
<keyword evidence="4" id="KW-0812">Transmembrane</keyword>
<keyword evidence="4" id="KW-0472">Membrane</keyword>
<dbReference type="InterPro" id="IPR023365">
    <property type="entry name" value="Sortase_dom-sf"/>
</dbReference>
<dbReference type="EMBL" id="CYYP01000013">
    <property type="protein sequence ID" value="CUO41417.1"/>
    <property type="molecule type" value="Genomic_DNA"/>
</dbReference>
<evidence type="ECO:0000256" key="2">
    <source>
        <dbReference type="PIRSR" id="PIRSR605754-1"/>
    </source>
</evidence>
<dbReference type="NCBIfam" id="TIGR01076">
    <property type="entry name" value="sortase_fam"/>
    <property type="match status" value="1"/>
</dbReference>
<feature type="transmembrane region" description="Helical" evidence="4">
    <location>
        <begin position="39"/>
        <end position="61"/>
    </location>
</feature>
<dbReference type="InterPro" id="IPR042002">
    <property type="entry name" value="Sortase_C"/>
</dbReference>
<gene>
    <name evidence="5" type="ORF">ERS852381_01531</name>
</gene>
<dbReference type="CDD" id="cd05827">
    <property type="entry name" value="Sortase_C"/>
    <property type="match status" value="1"/>
</dbReference>
<sequence>MVQGAKHMKSNNAAANGGSSPQPKPQPKPKRRRKRLPRWADRLITIVIILIGVGLMTWPWILDRLEASGVFNQISTVSSTVDALSAEERERILLQARSFNEQLAGEATELPADQIEPYAQQLIFDRDPMMSWVEVPSIDVSMPIYHGTSEEVLMAGVGHLEGTSLPVGGTSTHCVLTAHSGMRNLSMFDDIHSLEPGDLVLLHTMNKTLAYKMVDSEVVLPEEMESLTIEAGADKVTLVTCTPYGVNDHRLLVHCVRTKYSKKDVDKQKSLAGRHWGKREFAVLIVVVAIVLLMLDIVIHAVRKRRKAKASA</sequence>
<evidence type="ECO:0000313" key="6">
    <source>
        <dbReference type="Proteomes" id="UP000095468"/>
    </source>
</evidence>
<organism evidence="5 6">
    <name type="scientific">Collinsella aerofaciens</name>
    <dbReference type="NCBI Taxonomy" id="74426"/>
    <lineage>
        <taxon>Bacteria</taxon>
        <taxon>Bacillati</taxon>
        <taxon>Actinomycetota</taxon>
        <taxon>Coriobacteriia</taxon>
        <taxon>Coriobacteriales</taxon>
        <taxon>Coriobacteriaceae</taxon>
        <taxon>Collinsella</taxon>
    </lineage>
</organism>
<name>A0A174EVT1_9ACTN</name>
<dbReference type="Gene3D" id="2.40.260.10">
    <property type="entry name" value="Sortase"/>
    <property type="match status" value="1"/>
</dbReference>
<proteinExistence type="predicted"/>
<feature type="region of interest" description="Disordered" evidence="3">
    <location>
        <begin position="1"/>
        <end position="34"/>
    </location>
</feature>
<feature type="active site" description="Acyl-thioester intermediate" evidence="2">
    <location>
        <position position="241"/>
    </location>
</feature>
<evidence type="ECO:0000313" key="5">
    <source>
        <dbReference type="EMBL" id="CUO41417.1"/>
    </source>
</evidence>
<dbReference type="Proteomes" id="UP000095468">
    <property type="component" value="Unassembled WGS sequence"/>
</dbReference>
<dbReference type="Pfam" id="PF04203">
    <property type="entry name" value="Sortase"/>
    <property type="match status" value="1"/>
</dbReference>
<keyword evidence="4" id="KW-1133">Transmembrane helix</keyword>
<accession>A0A174EVT1</accession>
<dbReference type="AlphaFoldDB" id="A0A174EVT1"/>
<reference evidence="5 6" key="1">
    <citation type="submission" date="2015-09" db="EMBL/GenBank/DDBJ databases">
        <authorList>
            <consortium name="Pathogen Informatics"/>
        </authorList>
    </citation>
    <scope>NUCLEOTIDE SEQUENCE [LARGE SCALE GENOMIC DNA]</scope>
    <source>
        <strain evidence="5 6">2789STDY5608823</strain>
    </source>
</reference>